<reference evidence="3 4" key="1">
    <citation type="submission" date="2019-04" db="EMBL/GenBank/DDBJ databases">
        <title>Streptomyces oryziradicis sp. nov., a novel actinomycete isolated from rhizosphere soil of rice (Oryza sativa L.).</title>
        <authorList>
            <person name="Li C."/>
        </authorList>
    </citation>
    <scope>NUCLEOTIDE SEQUENCE [LARGE SCALE GENOMIC DNA]</scope>
    <source>
        <strain evidence="3 4">NEAU-C40</strain>
    </source>
</reference>
<dbReference type="AlphaFoldDB" id="A0A4U0SMY2"/>
<evidence type="ECO:0000259" key="2">
    <source>
        <dbReference type="Pfam" id="PF21725"/>
    </source>
</evidence>
<evidence type="ECO:0008006" key="5">
    <source>
        <dbReference type="Google" id="ProtNLM"/>
    </source>
</evidence>
<dbReference type="OrthoDB" id="5194739at2"/>
<evidence type="ECO:0000313" key="3">
    <source>
        <dbReference type="EMBL" id="TKA11162.1"/>
    </source>
</evidence>
<feature type="domain" description="Putative T7SS secretion signal" evidence="2">
    <location>
        <begin position="9"/>
        <end position="258"/>
    </location>
</feature>
<sequence>MGFGDLVGEVWDAGKKATGEVIDSAAHVVGSGLDAVGLDGAAHAVDQWGDRTADSLGADIAELELGQSEDPKQLIHGDAAAIRQSVGHLRKFHAAFDSTGSGLSRLDSEHWQGQAAEAFRAKFAPHPKQWLTASAACEKAAGALETYAHTVEWAQGRAKECIDRYRKASDAYDSAKNAYNKQVDTYNAQVKSYNQAVSAGRDAGTAPVKPGQFQGDSHLTQMNLAEMYLHQARVQRDSAAKTAGEALRAATATAPAEPGFATRLLDDASDLATGAQVGADHFTGGLVKGGADLLKFARGLNPEDPYNLTHPAMYLDHINTTVAGMLHASNHPTELVSALAGSGWGSDPAEAFGKLVTNLAAGVLTDGGSVEASVAERESVGIMENAAKGEAENAAEHGVANSGQALPDGWTIDPTTADNEATHDWKHLAQSTDHVSAKAIHNDVADAETRLKFENDQYPWLKDVNGQGPGYDINCSQNVEAVNGRLDGHDSTAAPLASEKWPDKATLGNPNADWEDVGSYDKVIEDMDKRGEGSRGVVYISRPNGTAHVFNVIHDRNGVVFLDGQSGHLGQLEKNVSHVLYMPYK</sequence>
<name>A0A4U0SMY2_9ACTN</name>
<evidence type="ECO:0000259" key="1">
    <source>
        <dbReference type="Pfam" id="PF15644"/>
    </source>
</evidence>
<dbReference type="Proteomes" id="UP000305778">
    <property type="component" value="Unassembled WGS sequence"/>
</dbReference>
<dbReference type="InterPro" id="IPR028908">
    <property type="entry name" value="Tox-PL_dom"/>
</dbReference>
<organism evidence="3 4">
    <name type="scientific">Actinacidiphila oryziradicis</name>
    <dbReference type="NCBI Taxonomy" id="2571141"/>
    <lineage>
        <taxon>Bacteria</taxon>
        <taxon>Bacillati</taxon>
        <taxon>Actinomycetota</taxon>
        <taxon>Actinomycetes</taxon>
        <taxon>Kitasatosporales</taxon>
        <taxon>Streptomycetaceae</taxon>
        <taxon>Actinacidiphila</taxon>
    </lineage>
</organism>
<comment type="caution">
    <text evidence="3">The sequence shown here is derived from an EMBL/GenBank/DDBJ whole genome shotgun (WGS) entry which is preliminary data.</text>
</comment>
<proteinExistence type="predicted"/>
<feature type="domain" description="Tox-PL" evidence="1">
    <location>
        <begin position="474"/>
        <end position="568"/>
    </location>
</feature>
<dbReference type="Pfam" id="PF15644">
    <property type="entry name" value="Gln_amidase"/>
    <property type="match status" value="1"/>
</dbReference>
<dbReference type="EMBL" id="SUMC01000009">
    <property type="protein sequence ID" value="TKA11162.1"/>
    <property type="molecule type" value="Genomic_DNA"/>
</dbReference>
<dbReference type="RefSeq" id="WP_136723576.1">
    <property type="nucleotide sequence ID" value="NZ_SUMC01000009.1"/>
</dbReference>
<dbReference type="InterPro" id="IPR038332">
    <property type="entry name" value="PPE_sf"/>
</dbReference>
<accession>A0A4U0SMY2</accession>
<keyword evidence="4" id="KW-1185">Reference proteome</keyword>
<protein>
    <recommendedName>
        <fullName evidence="5">Tox-PL domain-containing protein</fullName>
    </recommendedName>
</protein>
<dbReference type="SUPFAM" id="SSF140459">
    <property type="entry name" value="PE/PPE dimer-like"/>
    <property type="match status" value="1"/>
</dbReference>
<dbReference type="Pfam" id="PF21725">
    <property type="entry name" value="T7SS_signal"/>
    <property type="match status" value="1"/>
</dbReference>
<gene>
    <name evidence="3" type="ORF">FCI23_12400</name>
</gene>
<evidence type="ECO:0000313" key="4">
    <source>
        <dbReference type="Proteomes" id="UP000305778"/>
    </source>
</evidence>
<dbReference type="InterPro" id="IPR049082">
    <property type="entry name" value="T7SS_signal"/>
</dbReference>